<evidence type="ECO:0000313" key="1">
    <source>
        <dbReference type="EMBL" id="GAA1825012.1"/>
    </source>
</evidence>
<organism evidence="1 2">
    <name type="scientific">Luedemannella flava</name>
    <dbReference type="NCBI Taxonomy" id="349316"/>
    <lineage>
        <taxon>Bacteria</taxon>
        <taxon>Bacillati</taxon>
        <taxon>Actinomycetota</taxon>
        <taxon>Actinomycetes</taxon>
        <taxon>Micromonosporales</taxon>
        <taxon>Micromonosporaceae</taxon>
        <taxon>Luedemannella</taxon>
    </lineage>
</organism>
<dbReference type="EMBL" id="BAAALT010000215">
    <property type="protein sequence ID" value="GAA1825012.1"/>
    <property type="molecule type" value="Genomic_DNA"/>
</dbReference>
<protein>
    <submittedName>
        <fullName evidence="1">Uncharacterized protein</fullName>
    </submittedName>
</protein>
<name>A0ABP4YNY0_9ACTN</name>
<evidence type="ECO:0000313" key="2">
    <source>
        <dbReference type="Proteomes" id="UP001500218"/>
    </source>
</evidence>
<gene>
    <name evidence="1" type="ORF">GCM10009682_51400</name>
</gene>
<keyword evidence="2" id="KW-1185">Reference proteome</keyword>
<reference evidence="2" key="1">
    <citation type="journal article" date="2019" name="Int. J. Syst. Evol. Microbiol.">
        <title>The Global Catalogue of Microorganisms (GCM) 10K type strain sequencing project: providing services to taxonomists for standard genome sequencing and annotation.</title>
        <authorList>
            <consortium name="The Broad Institute Genomics Platform"/>
            <consortium name="The Broad Institute Genome Sequencing Center for Infectious Disease"/>
            <person name="Wu L."/>
            <person name="Ma J."/>
        </authorList>
    </citation>
    <scope>NUCLEOTIDE SEQUENCE [LARGE SCALE GENOMIC DNA]</scope>
    <source>
        <strain evidence="2">JCM 13250</strain>
    </source>
</reference>
<sequence>MWKSASCDVARAYRTFNVGALAFVALSSVTVGPPPGAGPSDVAVPR</sequence>
<accession>A0ABP4YNY0</accession>
<proteinExistence type="predicted"/>
<dbReference type="Proteomes" id="UP001500218">
    <property type="component" value="Unassembled WGS sequence"/>
</dbReference>
<comment type="caution">
    <text evidence="1">The sequence shown here is derived from an EMBL/GenBank/DDBJ whole genome shotgun (WGS) entry which is preliminary data.</text>
</comment>